<evidence type="ECO:0000256" key="3">
    <source>
        <dbReference type="ARBA" id="ARBA00022692"/>
    </source>
</evidence>
<dbReference type="PANTHER" id="PTHR45965">
    <property type="entry name" value="INACTIVE RHOMBOID PROTEIN"/>
    <property type="match status" value="1"/>
</dbReference>
<evidence type="ECO:0000256" key="1">
    <source>
        <dbReference type="ARBA" id="ARBA00004477"/>
    </source>
</evidence>
<keyword evidence="11" id="KW-1185">Reference proteome</keyword>
<dbReference type="STRING" id="283909.R7VJN0"/>
<dbReference type="Proteomes" id="UP000014760">
    <property type="component" value="Unassembled WGS sequence"/>
</dbReference>
<dbReference type="EMBL" id="KB293048">
    <property type="protein sequence ID" value="ELU16621.1"/>
    <property type="molecule type" value="Genomic_DNA"/>
</dbReference>
<dbReference type="Gene3D" id="1.20.1540.10">
    <property type="entry name" value="Rhomboid-like"/>
    <property type="match status" value="1"/>
</dbReference>
<dbReference type="SUPFAM" id="SSF144091">
    <property type="entry name" value="Rhomboid-like"/>
    <property type="match status" value="1"/>
</dbReference>
<gene>
    <name evidence="9" type="ORF">CAPTEDRAFT_101212</name>
</gene>
<dbReference type="GO" id="GO:0005789">
    <property type="term" value="C:endoplasmic reticulum membrane"/>
    <property type="evidence" value="ECO:0007669"/>
    <property type="project" value="UniProtKB-SubCell"/>
</dbReference>
<comment type="similarity">
    <text evidence="2">Belongs to the peptidase S54 family.</text>
</comment>
<dbReference type="InterPro" id="IPR022764">
    <property type="entry name" value="Peptidase_S54_rhomboid_dom"/>
</dbReference>
<dbReference type="GO" id="GO:0042058">
    <property type="term" value="P:regulation of epidermal growth factor receptor signaling pathway"/>
    <property type="evidence" value="ECO:0007669"/>
    <property type="project" value="TreeGrafter"/>
</dbReference>
<reference evidence="9 11" key="2">
    <citation type="journal article" date="2013" name="Nature">
        <title>Insights into bilaterian evolution from three spiralian genomes.</title>
        <authorList>
            <person name="Simakov O."/>
            <person name="Marletaz F."/>
            <person name="Cho S.J."/>
            <person name="Edsinger-Gonzales E."/>
            <person name="Havlak P."/>
            <person name="Hellsten U."/>
            <person name="Kuo D.H."/>
            <person name="Larsson T."/>
            <person name="Lv J."/>
            <person name="Arendt D."/>
            <person name="Savage R."/>
            <person name="Osoegawa K."/>
            <person name="de Jong P."/>
            <person name="Grimwood J."/>
            <person name="Chapman J.A."/>
            <person name="Shapiro H."/>
            <person name="Aerts A."/>
            <person name="Otillar R.P."/>
            <person name="Terry A.Y."/>
            <person name="Boore J.L."/>
            <person name="Grigoriev I.V."/>
            <person name="Lindberg D.R."/>
            <person name="Seaver E.C."/>
            <person name="Weisblat D.A."/>
            <person name="Putnam N.H."/>
            <person name="Rokhsar D.S."/>
        </authorList>
    </citation>
    <scope>NUCLEOTIDE SEQUENCE</scope>
    <source>
        <strain evidence="9 11">I ESC-2004</strain>
    </source>
</reference>
<feature type="transmembrane region" description="Helical" evidence="7">
    <location>
        <begin position="326"/>
        <end position="346"/>
    </location>
</feature>
<proteinExistence type="inferred from homology"/>
<evidence type="ECO:0000256" key="2">
    <source>
        <dbReference type="ARBA" id="ARBA00009045"/>
    </source>
</evidence>
<dbReference type="InterPro" id="IPR035952">
    <property type="entry name" value="Rhomboid-like_sf"/>
</dbReference>
<dbReference type="GO" id="GO:0004252">
    <property type="term" value="F:serine-type endopeptidase activity"/>
    <property type="evidence" value="ECO:0007669"/>
    <property type="project" value="InterPro"/>
</dbReference>
<evidence type="ECO:0000256" key="5">
    <source>
        <dbReference type="ARBA" id="ARBA00022989"/>
    </source>
</evidence>
<name>R7VJN0_CAPTE</name>
<reference evidence="11" key="1">
    <citation type="submission" date="2012-12" db="EMBL/GenBank/DDBJ databases">
        <authorList>
            <person name="Hellsten U."/>
            <person name="Grimwood J."/>
            <person name="Chapman J.A."/>
            <person name="Shapiro H."/>
            <person name="Aerts A."/>
            <person name="Otillar R.P."/>
            <person name="Terry A.Y."/>
            <person name="Boore J.L."/>
            <person name="Simakov O."/>
            <person name="Marletaz F."/>
            <person name="Cho S.-J."/>
            <person name="Edsinger-Gonzales E."/>
            <person name="Havlak P."/>
            <person name="Kuo D.-H."/>
            <person name="Larsson T."/>
            <person name="Lv J."/>
            <person name="Arendt D."/>
            <person name="Savage R."/>
            <person name="Osoegawa K."/>
            <person name="de Jong P."/>
            <person name="Lindberg D.R."/>
            <person name="Seaver E.C."/>
            <person name="Weisblat D.A."/>
            <person name="Putnam N.H."/>
            <person name="Grigoriev I.V."/>
            <person name="Rokhsar D.S."/>
        </authorList>
    </citation>
    <scope>NUCLEOTIDE SEQUENCE</scope>
    <source>
        <strain evidence="11">I ESC-2004</strain>
    </source>
</reference>
<accession>R7VJN0</accession>
<evidence type="ECO:0000313" key="11">
    <source>
        <dbReference type="Proteomes" id="UP000014760"/>
    </source>
</evidence>
<keyword evidence="6 7" id="KW-0472">Membrane</keyword>
<dbReference type="PANTHER" id="PTHR45965:SF3">
    <property type="entry name" value="INACTIVE RHOMBOID PROTEIN 1"/>
    <property type="match status" value="1"/>
</dbReference>
<dbReference type="GO" id="GO:0050708">
    <property type="term" value="P:regulation of protein secretion"/>
    <property type="evidence" value="ECO:0007669"/>
    <property type="project" value="TreeGrafter"/>
</dbReference>
<evidence type="ECO:0000256" key="4">
    <source>
        <dbReference type="ARBA" id="ARBA00022824"/>
    </source>
</evidence>
<evidence type="ECO:0000256" key="7">
    <source>
        <dbReference type="SAM" id="Phobius"/>
    </source>
</evidence>
<comment type="subcellular location">
    <subcellularLocation>
        <location evidence="1">Endoplasmic reticulum membrane</location>
        <topology evidence="1">Multi-pass membrane protein</topology>
    </subcellularLocation>
</comment>
<dbReference type="EMBL" id="AMQN01004268">
    <property type="status" value="NOT_ANNOTATED_CDS"/>
    <property type="molecule type" value="Genomic_DNA"/>
</dbReference>
<evidence type="ECO:0000256" key="6">
    <source>
        <dbReference type="ARBA" id="ARBA00023136"/>
    </source>
</evidence>
<feature type="domain" description="Peptidase S54 rhomboid" evidence="8">
    <location>
        <begin position="257"/>
        <end position="393"/>
    </location>
</feature>
<evidence type="ECO:0000313" key="10">
    <source>
        <dbReference type="EnsemblMetazoa" id="CapteP101212"/>
    </source>
</evidence>
<evidence type="ECO:0000259" key="8">
    <source>
        <dbReference type="Pfam" id="PF01694"/>
    </source>
</evidence>
<dbReference type="EnsemblMetazoa" id="CapteT101212">
    <property type="protein sequence ID" value="CapteP101212"/>
    <property type="gene ID" value="CapteG101212"/>
</dbReference>
<feature type="transmembrane region" description="Helical" evidence="7">
    <location>
        <begin position="353"/>
        <end position="373"/>
    </location>
</feature>
<evidence type="ECO:0000313" key="9">
    <source>
        <dbReference type="EMBL" id="ELU16621.1"/>
    </source>
</evidence>
<dbReference type="InterPro" id="IPR051512">
    <property type="entry name" value="Inactive_Rhomboid"/>
</dbReference>
<feature type="transmembrane region" description="Helical" evidence="7">
    <location>
        <begin position="262"/>
        <end position="284"/>
    </location>
</feature>
<sequence>MDNSDRRELGKGMMGDLLNREYRDDRMTSEIREQMDEMDEHRPYFTYWVCFVQIVVYIVSVAVYGIAPIGIAETQVQGEVVKPNLAIEKVSYYEKDNLWIGPRQADLIHMGAKYSPCMRKDENIERAIRMDRDKERRTACCINNDGCGCVKAQRINAQFCRKPASTSPFEWADDITEWPICTSSNEANEKDEHKHMLCKVAGRPCCVSIQGECIITTREYCDFRKGYFHENASLCSQVQCMNEICGMIPFLEPSRPDQFYRLWLSLFVHAGLFQLIISVLFQFFMMRDLEKLAGWLRIAIIYLGSGVAGSLSSAIFLPYHVEAGPAGAQFGLLACLVVEILHNWYILASPWWAMGKLIVIIIVLFIVGLLPFIDNYAHLIGLVFGFLLSFSLLPYVNFNTLDRRSKIIGIVLSLIVSAGLFALLIVLFYVTPVYNCPYCHYFNCIPFTDKFCQTMEVKIGRENSYQ</sequence>
<feature type="transmembrane region" description="Helical" evidence="7">
    <location>
        <begin position="379"/>
        <end position="396"/>
    </location>
</feature>
<feature type="transmembrane region" description="Helical" evidence="7">
    <location>
        <begin position="296"/>
        <end position="320"/>
    </location>
</feature>
<dbReference type="HOGENOM" id="CLU_011531_3_1_1"/>
<feature type="transmembrane region" description="Helical" evidence="7">
    <location>
        <begin position="44"/>
        <end position="67"/>
    </location>
</feature>
<keyword evidence="3 7" id="KW-0812">Transmembrane</keyword>
<dbReference type="OMA" id="APFEWDK"/>
<protein>
    <recommendedName>
        <fullName evidence="8">Peptidase S54 rhomboid domain-containing protein</fullName>
    </recommendedName>
</protein>
<reference evidence="10" key="3">
    <citation type="submission" date="2015-06" db="UniProtKB">
        <authorList>
            <consortium name="EnsemblMetazoa"/>
        </authorList>
    </citation>
    <scope>IDENTIFICATION</scope>
</reference>
<keyword evidence="5 7" id="KW-1133">Transmembrane helix</keyword>
<dbReference type="AlphaFoldDB" id="R7VJN0"/>
<organism evidence="9">
    <name type="scientific">Capitella teleta</name>
    <name type="common">Polychaete worm</name>
    <dbReference type="NCBI Taxonomy" id="283909"/>
    <lineage>
        <taxon>Eukaryota</taxon>
        <taxon>Metazoa</taxon>
        <taxon>Spiralia</taxon>
        <taxon>Lophotrochozoa</taxon>
        <taxon>Annelida</taxon>
        <taxon>Polychaeta</taxon>
        <taxon>Sedentaria</taxon>
        <taxon>Scolecida</taxon>
        <taxon>Capitellidae</taxon>
        <taxon>Capitella</taxon>
    </lineage>
</organism>
<dbReference type="OrthoDB" id="2146116at2759"/>
<dbReference type="FunFam" id="1.20.1540.10:FF:000025">
    <property type="entry name" value="Putative rhomboid family"/>
    <property type="match status" value="1"/>
</dbReference>
<feature type="transmembrane region" description="Helical" evidence="7">
    <location>
        <begin position="408"/>
        <end position="430"/>
    </location>
</feature>
<dbReference type="Pfam" id="PF01694">
    <property type="entry name" value="Rhomboid"/>
    <property type="match status" value="1"/>
</dbReference>
<keyword evidence="4" id="KW-0256">Endoplasmic reticulum</keyword>